<proteinExistence type="predicted"/>
<evidence type="ECO:0000313" key="6">
    <source>
        <dbReference type="EMBL" id="MDH7638347.1"/>
    </source>
</evidence>
<dbReference type="InterPro" id="IPR000843">
    <property type="entry name" value="HTH_LacI"/>
</dbReference>
<keyword evidence="2" id="KW-0805">Transcription regulation</keyword>
<evidence type="ECO:0000256" key="1">
    <source>
        <dbReference type="ARBA" id="ARBA00022491"/>
    </source>
</evidence>
<evidence type="ECO:0000256" key="3">
    <source>
        <dbReference type="ARBA" id="ARBA00023125"/>
    </source>
</evidence>
<evidence type="ECO:0000259" key="5">
    <source>
        <dbReference type="PROSITE" id="PS50932"/>
    </source>
</evidence>
<keyword evidence="3 6" id="KW-0238">DNA-binding</keyword>
<sequence>MTTIRDVAAAAGVSRATAARVLANPEMVAEATRARVMKSVEELGYTRNSVAASLRTTRTGRIIVTVPDISNPFFSRVIRGVEEAAQKAGYAVLLGDTRNEREREEQYAEMLNRREADGIIFLGHRLPTTLARLLDRDGARAPIVNGCEFTPSLGVSSAHIDNAGAAHEVMRTLYEMGHRDIALITGPDDSPLTRDRLIGARKAAEDRGAERPIVESGDFTIESGRRAGMSLLTRDRPPTAIFCFSDEMAIGALAAARSAGIACPHTISIVGFDDIQMARYVDPPLATVRQPMAEIGRRTVELLLDILNDRQDTPVSATLPHQLVVRESLGPGPHLVASNT</sequence>
<dbReference type="SUPFAM" id="SSF47413">
    <property type="entry name" value="lambda repressor-like DNA-binding domains"/>
    <property type="match status" value="1"/>
</dbReference>
<dbReference type="PANTHER" id="PTHR30146">
    <property type="entry name" value="LACI-RELATED TRANSCRIPTIONAL REPRESSOR"/>
    <property type="match status" value="1"/>
</dbReference>
<dbReference type="Gene3D" id="1.10.260.40">
    <property type="entry name" value="lambda repressor-like DNA-binding domains"/>
    <property type="match status" value="1"/>
</dbReference>
<dbReference type="PROSITE" id="PS00356">
    <property type="entry name" value="HTH_LACI_1"/>
    <property type="match status" value="1"/>
</dbReference>
<keyword evidence="1" id="KW-0678">Repressor</keyword>
<dbReference type="RefSeq" id="WP_281043656.1">
    <property type="nucleotide sequence ID" value="NZ_JARYGZ010000001.1"/>
</dbReference>
<protein>
    <submittedName>
        <fullName evidence="6">LacI family DNA-binding transcriptional regulator</fullName>
    </submittedName>
</protein>
<dbReference type="CDD" id="cd06284">
    <property type="entry name" value="PBP1_LacI-like"/>
    <property type="match status" value="1"/>
</dbReference>
<organism evidence="6 7">
    <name type="scientific">Sphingomonas oryzagri</name>
    <dbReference type="NCBI Taxonomy" id="3042314"/>
    <lineage>
        <taxon>Bacteria</taxon>
        <taxon>Pseudomonadati</taxon>
        <taxon>Pseudomonadota</taxon>
        <taxon>Alphaproteobacteria</taxon>
        <taxon>Sphingomonadales</taxon>
        <taxon>Sphingomonadaceae</taxon>
        <taxon>Sphingomonas</taxon>
    </lineage>
</organism>
<dbReference type="InterPro" id="IPR046335">
    <property type="entry name" value="LacI/GalR-like_sensor"/>
</dbReference>
<accession>A0ABT6MZD0</accession>
<gene>
    <name evidence="6" type="ORF">QGN17_06355</name>
</gene>
<keyword evidence="7" id="KW-1185">Reference proteome</keyword>
<dbReference type="InterPro" id="IPR010982">
    <property type="entry name" value="Lambda_DNA-bd_dom_sf"/>
</dbReference>
<feature type="domain" description="HTH lacI-type" evidence="5">
    <location>
        <begin position="2"/>
        <end position="56"/>
    </location>
</feature>
<dbReference type="SUPFAM" id="SSF53822">
    <property type="entry name" value="Periplasmic binding protein-like I"/>
    <property type="match status" value="1"/>
</dbReference>
<dbReference type="EMBL" id="JARYGZ010000001">
    <property type="protein sequence ID" value="MDH7638347.1"/>
    <property type="molecule type" value="Genomic_DNA"/>
</dbReference>
<evidence type="ECO:0000256" key="4">
    <source>
        <dbReference type="ARBA" id="ARBA00023163"/>
    </source>
</evidence>
<dbReference type="CDD" id="cd01392">
    <property type="entry name" value="HTH_LacI"/>
    <property type="match status" value="1"/>
</dbReference>
<reference evidence="6" key="1">
    <citation type="submission" date="2023-04" db="EMBL/GenBank/DDBJ databases">
        <title>Sphingomonas sp. MAHUQ-71 isolated from rice field.</title>
        <authorList>
            <person name="Huq M.A."/>
        </authorList>
    </citation>
    <scope>NUCLEOTIDE SEQUENCE</scope>
    <source>
        <strain evidence="6">MAHUQ-71</strain>
    </source>
</reference>
<dbReference type="SMART" id="SM00354">
    <property type="entry name" value="HTH_LACI"/>
    <property type="match status" value="1"/>
</dbReference>
<dbReference type="PANTHER" id="PTHR30146:SF151">
    <property type="entry name" value="HTH-TYPE TRANSCRIPTIONAL REPRESSOR CYTR"/>
    <property type="match status" value="1"/>
</dbReference>
<dbReference type="GO" id="GO:0003677">
    <property type="term" value="F:DNA binding"/>
    <property type="evidence" value="ECO:0007669"/>
    <property type="project" value="UniProtKB-KW"/>
</dbReference>
<comment type="caution">
    <text evidence="6">The sequence shown here is derived from an EMBL/GenBank/DDBJ whole genome shotgun (WGS) entry which is preliminary data.</text>
</comment>
<dbReference type="InterPro" id="IPR028082">
    <property type="entry name" value="Peripla_BP_I"/>
</dbReference>
<name>A0ABT6MZD0_9SPHN</name>
<dbReference type="Pfam" id="PF00356">
    <property type="entry name" value="LacI"/>
    <property type="match status" value="1"/>
</dbReference>
<dbReference type="PROSITE" id="PS50932">
    <property type="entry name" value="HTH_LACI_2"/>
    <property type="match status" value="1"/>
</dbReference>
<evidence type="ECO:0000313" key="7">
    <source>
        <dbReference type="Proteomes" id="UP001160625"/>
    </source>
</evidence>
<dbReference type="Proteomes" id="UP001160625">
    <property type="component" value="Unassembled WGS sequence"/>
</dbReference>
<dbReference type="Pfam" id="PF13377">
    <property type="entry name" value="Peripla_BP_3"/>
    <property type="match status" value="1"/>
</dbReference>
<dbReference type="Gene3D" id="3.40.50.2300">
    <property type="match status" value="2"/>
</dbReference>
<evidence type="ECO:0000256" key="2">
    <source>
        <dbReference type="ARBA" id="ARBA00023015"/>
    </source>
</evidence>
<keyword evidence="4" id="KW-0804">Transcription</keyword>